<protein>
    <submittedName>
        <fullName evidence="2">Putative membrane protein</fullName>
    </submittedName>
</protein>
<keyword evidence="3" id="KW-1185">Reference proteome</keyword>
<feature type="transmembrane region" description="Helical" evidence="1">
    <location>
        <begin position="65"/>
        <end position="83"/>
    </location>
</feature>
<feature type="transmembrane region" description="Helical" evidence="1">
    <location>
        <begin position="135"/>
        <end position="153"/>
    </location>
</feature>
<accession>A0A2Z6E6G0</accession>
<evidence type="ECO:0000313" key="3">
    <source>
        <dbReference type="Proteomes" id="UP000270530"/>
    </source>
</evidence>
<reference evidence="3" key="2">
    <citation type="submission" date="2018-06" db="EMBL/GenBank/DDBJ databases">
        <title>Genome sequence of Rhodanobacteraceae bacterium strain Dysh456.</title>
        <authorList>
            <person name="Fukui M."/>
        </authorList>
    </citation>
    <scope>NUCLEOTIDE SEQUENCE [LARGE SCALE GENOMIC DNA]</scope>
    <source>
        <strain evidence="3">Dysh456</strain>
    </source>
</reference>
<evidence type="ECO:0000256" key="1">
    <source>
        <dbReference type="SAM" id="Phobius"/>
    </source>
</evidence>
<evidence type="ECO:0000313" key="2">
    <source>
        <dbReference type="EMBL" id="BBD80755.1"/>
    </source>
</evidence>
<feature type="transmembrane region" description="Helical" evidence="1">
    <location>
        <begin position="13"/>
        <end position="34"/>
    </location>
</feature>
<proteinExistence type="predicted"/>
<keyword evidence="1" id="KW-0472">Membrane</keyword>
<dbReference type="Proteomes" id="UP000270530">
    <property type="component" value="Chromosome"/>
</dbReference>
<keyword evidence="1" id="KW-1133">Transmembrane helix</keyword>
<dbReference type="PIRSF" id="PIRSF015875">
    <property type="entry name" value="UCP015875"/>
    <property type="match status" value="1"/>
</dbReference>
<organism evidence="2 3">
    <name type="scientific">Aerosticca soli</name>
    <dbReference type="NCBI Taxonomy" id="2010829"/>
    <lineage>
        <taxon>Bacteria</taxon>
        <taxon>Pseudomonadati</taxon>
        <taxon>Pseudomonadota</taxon>
        <taxon>Gammaproteobacteria</taxon>
        <taxon>Lysobacterales</taxon>
        <taxon>Rhodanobacteraceae</taxon>
        <taxon>Aerosticca</taxon>
    </lineage>
</organism>
<keyword evidence="1" id="KW-0812">Transmembrane</keyword>
<dbReference type="AlphaFoldDB" id="A0A2Z6E6G0"/>
<dbReference type="InterPro" id="IPR007418">
    <property type="entry name" value="DUF474"/>
</dbReference>
<sequence>MASTLRENAMHQVYPWIVLLHLVCAIVFVGAVVYETLVLEPLERQVDAEAYARVESAAMRRVRGFMPFVVVLLFASGGWLFRLRCGGIACLDTRFGHLLALKVLLALAVLAIFARAWWALRRGRLDGCRRRHTHRVLLALMAGIVFLAKTMVYW</sequence>
<reference evidence="3" key="1">
    <citation type="submission" date="2018-04" db="EMBL/GenBank/DDBJ databases">
        <authorList>
            <person name="Watanabe M."/>
            <person name="Kojima H."/>
        </authorList>
    </citation>
    <scope>NUCLEOTIDE SEQUENCE [LARGE SCALE GENOMIC DNA]</scope>
    <source>
        <strain evidence="3">Dysh456</strain>
    </source>
</reference>
<name>A0A2Z6E6G0_9GAMM</name>
<dbReference type="KEGG" id="rbd:ALSL_2129"/>
<feature type="transmembrane region" description="Helical" evidence="1">
    <location>
        <begin position="95"/>
        <end position="114"/>
    </location>
</feature>
<dbReference type="EMBL" id="AP018560">
    <property type="protein sequence ID" value="BBD80755.1"/>
    <property type="molecule type" value="Genomic_DNA"/>
</dbReference>
<gene>
    <name evidence="2" type="ORF">ALSL_2129</name>
</gene>